<dbReference type="Proteomes" id="UP000267516">
    <property type="component" value="Segment"/>
</dbReference>
<reference evidence="1" key="1">
    <citation type="journal article" date="2018" name="Aquaculture">
        <title>Complete genome sequence of a white spot syndrome virus associated with a disease incursion in Australia.</title>
        <authorList>
            <person name="Oakey J."/>
            <person name="Smith C.S."/>
        </authorList>
    </citation>
    <scope>NUCLEOTIDE SEQUENCE [LARGE SCALE GENOMIC DNA]</scope>
    <source>
        <strain evidence="1">WSSV-AU</strain>
    </source>
</reference>
<proteinExistence type="predicted"/>
<sequence>MRNSFAPALLILQQQQLSPHLLISFYIKELRIILYISSPPSKISSDLHRAGINTATVQASSLTSFTLLEPRRRIGKYSK</sequence>
<evidence type="ECO:0000313" key="1">
    <source>
        <dbReference type="EMBL" id="ATU83854.1"/>
    </source>
</evidence>
<dbReference type="EMBL" id="MF768985">
    <property type="protein sequence ID" value="ATU83854.1"/>
    <property type="molecule type" value="Genomic_DNA"/>
</dbReference>
<protein>
    <submittedName>
        <fullName evidence="1">ORF1108</fullName>
    </submittedName>
</protein>
<organism evidence="1">
    <name type="scientific">White spot syndrome virus</name>
    <dbReference type="NCBI Taxonomy" id="342409"/>
    <lineage>
        <taxon>Viruses</taxon>
        <taxon>Viruses incertae sedis</taxon>
        <taxon>Naldaviricetes</taxon>
        <taxon>Nimaviridae</taxon>
        <taxon>Whispovirus</taxon>
    </lineage>
</organism>
<accession>A0A2D3I663</accession>
<name>A0A2D3I663_9VIRU</name>